<dbReference type="EMBL" id="JAXOVC010000003">
    <property type="protein sequence ID" value="KAK4504349.1"/>
    <property type="molecule type" value="Genomic_DNA"/>
</dbReference>
<dbReference type="InterPro" id="IPR035979">
    <property type="entry name" value="RBD_domain_sf"/>
</dbReference>
<dbReference type="Proteomes" id="UP001305779">
    <property type="component" value="Unassembled WGS sequence"/>
</dbReference>
<comment type="caution">
    <text evidence="3">The sequence shown here is derived from an EMBL/GenBank/DDBJ whole genome shotgun (WGS) entry which is preliminary data.</text>
</comment>
<keyword evidence="4" id="KW-1185">Reference proteome</keyword>
<dbReference type="PANTHER" id="PTHR48036">
    <property type="entry name" value="SPLICING FACTOR (PAD-1), PUTATIVE (AFU_ORTHOLOGUE AFUA_1G15810)-RELATED"/>
    <property type="match status" value="1"/>
</dbReference>
<evidence type="ECO:0000313" key="3">
    <source>
        <dbReference type="EMBL" id="KAK4504349.1"/>
    </source>
</evidence>
<evidence type="ECO:0000313" key="4">
    <source>
        <dbReference type="Proteomes" id="UP001305779"/>
    </source>
</evidence>
<evidence type="ECO:0000256" key="1">
    <source>
        <dbReference type="SAM" id="MobiDB-lite"/>
    </source>
</evidence>
<dbReference type="SUPFAM" id="SSF54928">
    <property type="entry name" value="RNA-binding domain, RBD"/>
    <property type="match status" value="1"/>
</dbReference>
<name>A0ABR0ERV5_ZASCE</name>
<proteinExistence type="predicted"/>
<sequence length="372" mass="42088">MALPNQQDLKFDGIGPSIDAVILNSQWPRNINEERNIIRAWAMRSAAIDSRGVSPLSASDADNFISASSRMLFGDSFRYFVPRVQIGYVWDIHEQKKGVAVWDGTSTQIIWINLAFCEDAVVILSTIWHEMCHVLINALYHYELDAGRKISGRLIGKSGHGYHWQRLAKAVEERARQVYDFRIDLHRHVGVWVDVRTSGKLPPDAYYQILFEGTLKTGHPRWWCVKRFVEGLYAEYGHVPDANTFPFEDEEAEAKIPPTRLKPKKKFVSPTMTSTNGTLHTSRRPGSKPAVEAQIVKDRVSGRSKGVGYVEFRSGEYVQMAIAITGQKLESIPVIVQLTEAEKNSEGGVTQSNGVPFHRLLRRQHPLLDHRG</sequence>
<feature type="domain" description="RRM" evidence="2">
    <location>
        <begin position="291"/>
        <end position="330"/>
    </location>
</feature>
<organism evidence="3 4">
    <name type="scientific">Zasmidium cellare</name>
    <name type="common">Wine cellar mold</name>
    <name type="synonym">Racodium cellare</name>
    <dbReference type="NCBI Taxonomy" id="395010"/>
    <lineage>
        <taxon>Eukaryota</taxon>
        <taxon>Fungi</taxon>
        <taxon>Dikarya</taxon>
        <taxon>Ascomycota</taxon>
        <taxon>Pezizomycotina</taxon>
        <taxon>Dothideomycetes</taxon>
        <taxon>Dothideomycetidae</taxon>
        <taxon>Mycosphaerellales</taxon>
        <taxon>Mycosphaerellaceae</taxon>
        <taxon>Zasmidium</taxon>
    </lineage>
</organism>
<feature type="region of interest" description="Disordered" evidence="1">
    <location>
        <begin position="265"/>
        <end position="290"/>
    </location>
</feature>
<accession>A0ABR0ERV5</accession>
<dbReference type="Gene3D" id="3.30.70.330">
    <property type="match status" value="1"/>
</dbReference>
<gene>
    <name evidence="3" type="ORF">PRZ48_005265</name>
</gene>
<dbReference type="InterPro" id="IPR000504">
    <property type="entry name" value="RRM_dom"/>
</dbReference>
<feature type="compositionally biased region" description="Polar residues" evidence="1">
    <location>
        <begin position="270"/>
        <end position="280"/>
    </location>
</feature>
<reference evidence="3 4" key="1">
    <citation type="journal article" date="2023" name="G3 (Bethesda)">
        <title>A chromosome-level genome assembly of Zasmidium syzygii isolated from banana leaves.</title>
        <authorList>
            <person name="van Westerhoven A.C."/>
            <person name="Mehrabi R."/>
            <person name="Talebi R."/>
            <person name="Steentjes M.B.F."/>
            <person name="Corcolon B."/>
            <person name="Chong P.A."/>
            <person name="Kema G.H.J."/>
            <person name="Seidl M.F."/>
        </authorList>
    </citation>
    <scope>NUCLEOTIDE SEQUENCE [LARGE SCALE GENOMIC DNA]</scope>
    <source>
        <strain evidence="3 4">P124</strain>
    </source>
</reference>
<protein>
    <recommendedName>
        <fullName evidence="2">RRM domain-containing protein</fullName>
    </recommendedName>
</protein>
<dbReference type="InterPro" id="IPR006509">
    <property type="entry name" value="RBM39_SF"/>
</dbReference>
<dbReference type="InterPro" id="IPR012677">
    <property type="entry name" value="Nucleotide-bd_a/b_plait_sf"/>
</dbReference>
<dbReference type="Pfam" id="PF00076">
    <property type="entry name" value="RRM_1"/>
    <property type="match status" value="1"/>
</dbReference>
<evidence type="ECO:0000259" key="2">
    <source>
        <dbReference type="Pfam" id="PF00076"/>
    </source>
</evidence>